<name>A0A5B7IFK5_PORTR</name>
<dbReference type="AlphaFoldDB" id="A0A5B7IFK5"/>
<sequence>MLRSPRRALQPSYPNPTSSLFPPFPALLVGLTGFPGRREVRRRGVVACGAVRVVSEGRGGGGGW</sequence>
<keyword evidence="2" id="KW-1185">Reference proteome</keyword>
<protein>
    <submittedName>
        <fullName evidence="1">Uncharacterized protein</fullName>
    </submittedName>
</protein>
<accession>A0A5B7IFK5</accession>
<evidence type="ECO:0000313" key="2">
    <source>
        <dbReference type="Proteomes" id="UP000324222"/>
    </source>
</evidence>
<organism evidence="1 2">
    <name type="scientific">Portunus trituberculatus</name>
    <name type="common">Swimming crab</name>
    <name type="synonym">Neptunus trituberculatus</name>
    <dbReference type="NCBI Taxonomy" id="210409"/>
    <lineage>
        <taxon>Eukaryota</taxon>
        <taxon>Metazoa</taxon>
        <taxon>Ecdysozoa</taxon>
        <taxon>Arthropoda</taxon>
        <taxon>Crustacea</taxon>
        <taxon>Multicrustacea</taxon>
        <taxon>Malacostraca</taxon>
        <taxon>Eumalacostraca</taxon>
        <taxon>Eucarida</taxon>
        <taxon>Decapoda</taxon>
        <taxon>Pleocyemata</taxon>
        <taxon>Brachyura</taxon>
        <taxon>Eubrachyura</taxon>
        <taxon>Portunoidea</taxon>
        <taxon>Portunidae</taxon>
        <taxon>Portuninae</taxon>
        <taxon>Portunus</taxon>
    </lineage>
</organism>
<dbReference type="EMBL" id="VSRR010055753">
    <property type="protein sequence ID" value="MPC81045.1"/>
    <property type="molecule type" value="Genomic_DNA"/>
</dbReference>
<proteinExistence type="predicted"/>
<comment type="caution">
    <text evidence="1">The sequence shown here is derived from an EMBL/GenBank/DDBJ whole genome shotgun (WGS) entry which is preliminary data.</text>
</comment>
<evidence type="ECO:0000313" key="1">
    <source>
        <dbReference type="EMBL" id="MPC81045.1"/>
    </source>
</evidence>
<gene>
    <name evidence="1" type="ORF">E2C01_075645</name>
</gene>
<reference evidence="1 2" key="1">
    <citation type="submission" date="2019-05" db="EMBL/GenBank/DDBJ databases">
        <title>Another draft genome of Portunus trituberculatus and its Hox gene families provides insights of decapod evolution.</title>
        <authorList>
            <person name="Jeong J.-H."/>
            <person name="Song I."/>
            <person name="Kim S."/>
            <person name="Choi T."/>
            <person name="Kim D."/>
            <person name="Ryu S."/>
            <person name="Kim W."/>
        </authorList>
    </citation>
    <scope>NUCLEOTIDE SEQUENCE [LARGE SCALE GENOMIC DNA]</scope>
    <source>
        <tissue evidence="1">Muscle</tissue>
    </source>
</reference>
<dbReference type="Proteomes" id="UP000324222">
    <property type="component" value="Unassembled WGS sequence"/>
</dbReference>